<sequence length="202" mass="21862">MKQTPHYSRPQVGWAGVIVAVVASFLAVLIPVSVSKMLPPVAESNPSSDVVLGNEDAWQVKMTQADGEPLRCHKTSKGLLQGWDCDGTLVLKHTIAEYEDPALAIRRIIRGATYSELPEGKVENRNVQTVVRLDREEAHAIDPELADDAQITGLLVPRPDGLEGYSPVVLVIGDQDIADAVVDSVQAQTDPAQLEHGENNND</sequence>
<keyword evidence="2" id="KW-1185">Reference proteome</keyword>
<accession>A0A410W745</accession>
<evidence type="ECO:0000313" key="2">
    <source>
        <dbReference type="Proteomes" id="UP000288929"/>
    </source>
</evidence>
<protein>
    <submittedName>
        <fullName evidence="1">Uncharacterized protein</fullName>
    </submittedName>
</protein>
<evidence type="ECO:0000313" key="1">
    <source>
        <dbReference type="EMBL" id="QAU51706.1"/>
    </source>
</evidence>
<gene>
    <name evidence="1" type="ORF">CPELA_02040</name>
</gene>
<dbReference type="KEGG" id="cpeg:CPELA_02040"/>
<proteinExistence type="predicted"/>
<reference evidence="1 2" key="1">
    <citation type="submission" date="2019-01" db="EMBL/GenBank/DDBJ databases">
        <authorList>
            <person name="Ruckert C."/>
            <person name="Busche T."/>
            <person name="Kalinowski J."/>
        </authorList>
    </citation>
    <scope>NUCLEOTIDE SEQUENCE [LARGE SCALE GENOMIC DNA]</scope>
    <source>
        <strain evidence="1 2">136/3</strain>
    </source>
</reference>
<name>A0A410W745_9CORY</name>
<organism evidence="1 2">
    <name type="scientific">Corynebacterium pelargi</name>
    <dbReference type="NCBI Taxonomy" id="1471400"/>
    <lineage>
        <taxon>Bacteria</taxon>
        <taxon>Bacillati</taxon>
        <taxon>Actinomycetota</taxon>
        <taxon>Actinomycetes</taxon>
        <taxon>Mycobacteriales</taxon>
        <taxon>Corynebacteriaceae</taxon>
        <taxon>Corynebacterium</taxon>
    </lineage>
</organism>
<dbReference type="RefSeq" id="WP_128889252.1">
    <property type="nucleotide sequence ID" value="NZ_BMCX01000004.1"/>
</dbReference>
<dbReference type="EMBL" id="CP035299">
    <property type="protein sequence ID" value="QAU51706.1"/>
    <property type="molecule type" value="Genomic_DNA"/>
</dbReference>
<dbReference type="Proteomes" id="UP000288929">
    <property type="component" value="Chromosome"/>
</dbReference>
<dbReference type="AlphaFoldDB" id="A0A410W745"/>